<dbReference type="InterPro" id="IPR046848">
    <property type="entry name" value="E_motif"/>
</dbReference>
<dbReference type="InterPro" id="IPR011990">
    <property type="entry name" value="TPR-like_helical_dom_sf"/>
</dbReference>
<feature type="repeat" description="PPR" evidence="2">
    <location>
        <begin position="469"/>
        <end position="503"/>
    </location>
</feature>
<dbReference type="FunFam" id="1.25.40.10:FF:000436">
    <property type="entry name" value="Pentatricopeptide repeat-containing protein At5g39350 family"/>
    <property type="match status" value="1"/>
</dbReference>
<evidence type="ECO:0008006" key="5">
    <source>
        <dbReference type="Google" id="ProtNLM"/>
    </source>
</evidence>
<dbReference type="InterPro" id="IPR046960">
    <property type="entry name" value="PPR_At4g14850-like_plant"/>
</dbReference>
<organism evidence="3 4">
    <name type="scientific">Jatropha curcas</name>
    <name type="common">Barbados nut</name>
    <dbReference type="NCBI Taxonomy" id="180498"/>
    <lineage>
        <taxon>Eukaryota</taxon>
        <taxon>Viridiplantae</taxon>
        <taxon>Streptophyta</taxon>
        <taxon>Embryophyta</taxon>
        <taxon>Tracheophyta</taxon>
        <taxon>Spermatophyta</taxon>
        <taxon>Magnoliopsida</taxon>
        <taxon>eudicotyledons</taxon>
        <taxon>Gunneridae</taxon>
        <taxon>Pentapetalae</taxon>
        <taxon>rosids</taxon>
        <taxon>fabids</taxon>
        <taxon>Malpighiales</taxon>
        <taxon>Euphorbiaceae</taxon>
        <taxon>Crotonoideae</taxon>
        <taxon>Jatropheae</taxon>
        <taxon>Jatropha</taxon>
    </lineage>
</organism>
<feature type="repeat" description="PPR" evidence="2">
    <location>
        <begin position="366"/>
        <end position="400"/>
    </location>
</feature>
<dbReference type="PANTHER" id="PTHR47926:SF493">
    <property type="entry name" value="PENTATRICOPEPTIDE REPEAT-CONTAINING PROTEIN"/>
    <property type="match status" value="1"/>
</dbReference>
<dbReference type="Pfam" id="PF01535">
    <property type="entry name" value="PPR"/>
    <property type="match status" value="2"/>
</dbReference>
<feature type="repeat" description="PPR" evidence="2">
    <location>
        <begin position="504"/>
        <end position="534"/>
    </location>
</feature>
<dbReference type="InterPro" id="IPR002885">
    <property type="entry name" value="PPR_rpt"/>
</dbReference>
<dbReference type="NCBIfam" id="TIGR00756">
    <property type="entry name" value="PPR"/>
    <property type="match status" value="7"/>
</dbReference>
<dbReference type="Proteomes" id="UP000027138">
    <property type="component" value="Unassembled WGS sequence"/>
</dbReference>
<feature type="repeat" description="PPR" evidence="2">
    <location>
        <begin position="65"/>
        <end position="99"/>
    </location>
</feature>
<keyword evidence="1" id="KW-0677">Repeat</keyword>
<dbReference type="FunFam" id="1.25.40.10:FF:000954">
    <property type="entry name" value="LOW protein: PPR containing-like protein"/>
    <property type="match status" value="1"/>
</dbReference>
<name>A0A067KEL1_JATCU</name>
<feature type="repeat" description="PPR" evidence="2">
    <location>
        <begin position="167"/>
        <end position="201"/>
    </location>
</feature>
<dbReference type="FunFam" id="1.25.40.10:FF:001320">
    <property type="entry name" value="Pentatricopeptide repeat-containing protein At5g39350"/>
    <property type="match status" value="1"/>
</dbReference>
<dbReference type="GO" id="GO:0003723">
    <property type="term" value="F:RNA binding"/>
    <property type="evidence" value="ECO:0007669"/>
    <property type="project" value="InterPro"/>
</dbReference>
<keyword evidence="4" id="KW-1185">Reference proteome</keyword>
<proteinExistence type="predicted"/>
<accession>A0A067KEL1</accession>
<feature type="repeat" description="PPR" evidence="2">
    <location>
        <begin position="237"/>
        <end position="267"/>
    </location>
</feature>
<dbReference type="PROSITE" id="PS51375">
    <property type="entry name" value="PPR"/>
    <property type="match status" value="7"/>
</dbReference>
<dbReference type="Pfam" id="PF13041">
    <property type="entry name" value="PPR_2"/>
    <property type="match status" value="5"/>
</dbReference>
<dbReference type="AlphaFoldDB" id="A0A067KEL1"/>
<dbReference type="SUPFAM" id="SSF48452">
    <property type="entry name" value="TPR-like"/>
    <property type="match status" value="1"/>
</dbReference>
<reference evidence="3 4" key="1">
    <citation type="journal article" date="2014" name="PLoS ONE">
        <title>Global Analysis of Gene Expression Profiles in Physic Nut (Jatropha curcas L.) Seedlings Exposed to Salt Stress.</title>
        <authorList>
            <person name="Zhang L."/>
            <person name="Zhang C."/>
            <person name="Wu P."/>
            <person name="Chen Y."/>
            <person name="Li M."/>
            <person name="Jiang H."/>
            <person name="Wu G."/>
        </authorList>
    </citation>
    <scope>NUCLEOTIDE SEQUENCE [LARGE SCALE GENOMIC DNA]</scope>
    <source>
        <strain evidence="4">cv. GZQX0401</strain>
        <tissue evidence="3">Young leaves</tissue>
    </source>
</reference>
<dbReference type="EMBL" id="KK914699">
    <property type="protein sequence ID" value="KDP30264.1"/>
    <property type="molecule type" value="Genomic_DNA"/>
</dbReference>
<evidence type="ECO:0000313" key="3">
    <source>
        <dbReference type="EMBL" id="KDP30264.1"/>
    </source>
</evidence>
<evidence type="ECO:0000256" key="1">
    <source>
        <dbReference type="ARBA" id="ARBA00022737"/>
    </source>
</evidence>
<dbReference type="FunFam" id="1.25.40.10:FF:000090">
    <property type="entry name" value="Pentatricopeptide repeat-containing protein, chloroplastic"/>
    <property type="match status" value="1"/>
</dbReference>
<dbReference type="Gene3D" id="1.25.40.10">
    <property type="entry name" value="Tetratricopeptide repeat domain"/>
    <property type="match status" value="6"/>
</dbReference>
<dbReference type="OrthoDB" id="185373at2759"/>
<protein>
    <recommendedName>
        <fullName evidence="5">Pentatricopeptide repeat-containing protein</fullName>
    </recommendedName>
</protein>
<dbReference type="PANTHER" id="PTHR47926">
    <property type="entry name" value="PENTATRICOPEPTIDE REPEAT-CONTAINING PROTEIN"/>
    <property type="match status" value="1"/>
</dbReference>
<dbReference type="Pfam" id="PF20431">
    <property type="entry name" value="E_motif"/>
    <property type="match status" value="1"/>
</dbReference>
<evidence type="ECO:0000256" key="2">
    <source>
        <dbReference type="PROSITE-ProRule" id="PRU00708"/>
    </source>
</evidence>
<sequence>MSLLEHYTATKSLTKTKQLHAHTITAGLLSSPESSRVRSSLVVAYMHCRHVPHTRKLFDELPERNAFLYNNLMTMYVNLGLYLDVIKVFVEMLQSGYCLPNNYTYPIVVKACSELLLLDLGRAVHGRTVMSVFGSHNYVQNSLLAMYMNCGEMETAKEVFNCMRERCVVSWNAMINGYFKNGFAQLSLMVFNQMIDFGVEIDCATVVSMLPACGYLRELKMGKRVHALIEEKGLGKKISVRNALIDMYAKCGSMDEARLVFDRMDERDVISWTTMINGFILKGDVRSALSLVRIMQIEGIRPNSVTIASLLSACASLRHGRCFHGWTIRHNLDSQVIVETSLIDIYARCNRVDLSFGVFTRSSTKKTVQWNSLLSGCIHNGLAAEAIGLFKQMLLKGIESDGVTLKSLLPAYAILADLQPAKNIHCYLLSSGFLSGIEVATCLIDIYSKCGSLESAHRIFNAIPLHAKDIFVWSVIIAGYGMHGHGETAVSLFRKMVQSGVEPNEVTFTSVLHACSHSGLVDEGLNLFELMLKDHKVGPHDGHYTCIIDLLGRAGRLDEAYNLIRTMPFMPSHAVWGALLGACVIHGDVEVGEVAAQWLFELEPENTGNYVLLAKLYAAVGRWEEAENVRHMMNDIGLRKAPAHSLVDAINI</sequence>
<feature type="repeat" description="PPR" evidence="2">
    <location>
        <begin position="268"/>
        <end position="302"/>
    </location>
</feature>
<gene>
    <name evidence="3" type="ORF">JCGZ_17046</name>
</gene>
<dbReference type="GO" id="GO:0009451">
    <property type="term" value="P:RNA modification"/>
    <property type="evidence" value="ECO:0007669"/>
    <property type="project" value="InterPro"/>
</dbReference>
<evidence type="ECO:0000313" key="4">
    <source>
        <dbReference type="Proteomes" id="UP000027138"/>
    </source>
</evidence>